<accession>A0A5B0PG68</accession>
<name>A0A5B0PG68_PUCGR</name>
<proteinExistence type="predicted"/>
<dbReference type="AlphaFoldDB" id="A0A5B0PG68"/>
<organism evidence="2 4">
    <name type="scientific">Puccinia graminis f. sp. tritici</name>
    <dbReference type="NCBI Taxonomy" id="56615"/>
    <lineage>
        <taxon>Eukaryota</taxon>
        <taxon>Fungi</taxon>
        <taxon>Dikarya</taxon>
        <taxon>Basidiomycota</taxon>
        <taxon>Pucciniomycotina</taxon>
        <taxon>Pucciniomycetes</taxon>
        <taxon>Pucciniales</taxon>
        <taxon>Pucciniaceae</taxon>
        <taxon>Puccinia</taxon>
    </lineage>
</organism>
<reference evidence="4 5" key="1">
    <citation type="submission" date="2019-05" db="EMBL/GenBank/DDBJ databases">
        <title>Emergence of the Ug99 lineage of the wheat stem rust pathogen through somatic hybridization.</title>
        <authorList>
            <person name="Li F."/>
            <person name="Upadhyaya N.M."/>
            <person name="Sperschneider J."/>
            <person name="Matny O."/>
            <person name="Nguyen-Phuc H."/>
            <person name="Mago R."/>
            <person name="Raley C."/>
            <person name="Miller M.E."/>
            <person name="Silverstein K.A.T."/>
            <person name="Henningsen E."/>
            <person name="Hirsch C.D."/>
            <person name="Visser B."/>
            <person name="Pretorius Z.A."/>
            <person name="Steffenson B.J."/>
            <person name="Schwessinger B."/>
            <person name="Dodds P.N."/>
            <person name="Figueroa M."/>
        </authorList>
    </citation>
    <scope>NUCLEOTIDE SEQUENCE [LARGE SCALE GENOMIC DNA]</scope>
    <source>
        <strain evidence="2">21-0</strain>
        <strain evidence="3 5">Ug99</strain>
    </source>
</reference>
<feature type="compositionally biased region" description="Acidic residues" evidence="1">
    <location>
        <begin position="159"/>
        <end position="177"/>
    </location>
</feature>
<dbReference type="Proteomes" id="UP000325313">
    <property type="component" value="Unassembled WGS sequence"/>
</dbReference>
<dbReference type="Proteomes" id="UP000324748">
    <property type="component" value="Unassembled WGS sequence"/>
</dbReference>
<dbReference type="EMBL" id="VSWC01000054">
    <property type="protein sequence ID" value="KAA1100016.1"/>
    <property type="molecule type" value="Genomic_DNA"/>
</dbReference>
<evidence type="ECO:0000313" key="4">
    <source>
        <dbReference type="Proteomes" id="UP000324748"/>
    </source>
</evidence>
<comment type="caution">
    <text evidence="2">The sequence shown here is derived from an EMBL/GenBank/DDBJ whole genome shotgun (WGS) entry which is preliminary data.</text>
</comment>
<evidence type="ECO:0000256" key="1">
    <source>
        <dbReference type="SAM" id="MobiDB-lite"/>
    </source>
</evidence>
<evidence type="ECO:0000313" key="3">
    <source>
        <dbReference type="EMBL" id="KAA1128089.1"/>
    </source>
</evidence>
<evidence type="ECO:0000313" key="5">
    <source>
        <dbReference type="Proteomes" id="UP000325313"/>
    </source>
</evidence>
<evidence type="ECO:0000313" key="2">
    <source>
        <dbReference type="EMBL" id="KAA1100016.1"/>
    </source>
</evidence>
<keyword evidence="4" id="KW-1185">Reference proteome</keyword>
<feature type="region of interest" description="Disordered" evidence="1">
    <location>
        <begin position="152"/>
        <end position="204"/>
    </location>
</feature>
<sequence length="204" mass="22607">MRAPQTFPNFDTVDTADGFKYVCLICPNSRPILDRRRHCVRPAHRMNVARVADADRNRNRNARVEDFAAQEAPDPSISGAAGEGPAWFGVEAEAEEVRRQDEALNQLRWRQMEADLDRAHVGPRMAPPRTLADELDDLGPLFNLVGNLQDLLPGGGDPSLEESSDMESEDGTEEIDHDDGSSDTGDPGRPTWFPFKNKLVSLPS</sequence>
<dbReference type="EMBL" id="VDEP01000144">
    <property type="protein sequence ID" value="KAA1128089.1"/>
    <property type="molecule type" value="Genomic_DNA"/>
</dbReference>
<gene>
    <name evidence="2" type="ORF">PGT21_027751</name>
    <name evidence="3" type="ORF">PGTUg99_005934</name>
</gene>
<protein>
    <submittedName>
        <fullName evidence="2">Uncharacterized protein</fullName>
    </submittedName>
</protein>